<sequence>MRVHYPALVALAWSVTATPAPPQYDPATACALVSSSAASQLAASPKAIPMVDAKLGYDCLTSVPLHALEAEQLVRSIYPFIEFQSTIEYVKNPPEGYFWPAVDLRAGLDTILENVRSGAYQTEHEFLDQLWRLMNSVHDSNFQYLPDLIFKAIAFQRPLPIVSVSFDGVSSPKVYAYRDILLSRKSSFVPSALATIDGKAASRYIEDMSQLASMHDPDAAYNMMFISPAFTGRNKNWRGLFGGSGWFYGLYPGAHTSITFENGTELVVENQAAIIGNFTGVTDGESFYQRFCAAIPTTSPHDKPMPSGTLSTGTIPNGYPKPRIISKDRLVAGYYLPNSDVAVLAIYSFEAADSHQFQSTVQQFIYLAFSEGKKKLVVDLSGNGGGSALLAVDVFRQLFPYTVQDGNTRLRRSPEFLAIAEQISGFFPPGFNPYQSNDDLLLRAWTLPVNYQTDLSLVNKGFQSFQDKFEWPMTEYNGDNFTNIIRWDLGDPLITVNKTYGLGIHISGYGWRANSFWQPFAASDVVMVHDGYCSSACSLLTEFMSTHAGVKSIAFGGRPKPDASAETPLIQSVGGSKGISSYSYNTLHVMARLALYHKPSLGQQLLLNPMKSTVAQSRSTHASVNMRDSILKENLEDGLPSQFSYQPADCRLFYTPAMMANVSAIWEAAVNTAWGAEKCVAGSLPGSNAMYRRDVEQDVQWETEVVDLGGPAPESSESWLEKYLASHGA</sequence>
<dbReference type="InParanoid" id="A0A218ZGQ9"/>
<dbReference type="Pfam" id="PF03572">
    <property type="entry name" value="Peptidase_S41"/>
    <property type="match status" value="1"/>
</dbReference>
<evidence type="ECO:0000259" key="3">
    <source>
        <dbReference type="Pfam" id="PF23658"/>
    </source>
</evidence>
<dbReference type="SUPFAM" id="SSF52096">
    <property type="entry name" value="ClpP/crotonase"/>
    <property type="match status" value="1"/>
</dbReference>
<dbReference type="GO" id="GO:0008236">
    <property type="term" value="F:serine-type peptidase activity"/>
    <property type="evidence" value="ECO:0007669"/>
    <property type="project" value="InterPro"/>
</dbReference>
<accession>A0A218ZGQ9</accession>
<dbReference type="STRING" id="503106.A0A218ZGQ9"/>
<evidence type="ECO:0000256" key="1">
    <source>
        <dbReference type="SAM" id="SignalP"/>
    </source>
</evidence>
<dbReference type="Gene3D" id="3.90.226.10">
    <property type="entry name" value="2-enoyl-CoA Hydratase, Chain A, domain 1"/>
    <property type="match status" value="1"/>
</dbReference>
<dbReference type="InterPro" id="IPR005151">
    <property type="entry name" value="Tail-specific_protease"/>
</dbReference>
<evidence type="ECO:0000313" key="4">
    <source>
        <dbReference type="EMBL" id="OWP06944.1"/>
    </source>
</evidence>
<keyword evidence="5" id="KW-1185">Reference proteome</keyword>
<comment type="caution">
    <text evidence="4">The sequence shown here is derived from an EMBL/GenBank/DDBJ whole genome shotgun (WGS) entry which is preliminary data.</text>
</comment>
<feature type="chain" id="PRO_5012081191" evidence="1">
    <location>
        <begin position="18"/>
        <end position="729"/>
    </location>
</feature>
<dbReference type="PANTHER" id="PTHR37049:SF4">
    <property type="entry name" value="RHODANESE DOMAIN-CONTAINING PROTEIN"/>
    <property type="match status" value="1"/>
</dbReference>
<feature type="signal peptide" evidence="1">
    <location>
        <begin position="1"/>
        <end position="17"/>
    </location>
</feature>
<keyword evidence="1" id="KW-0732">Signal</keyword>
<dbReference type="Proteomes" id="UP000242519">
    <property type="component" value="Unassembled WGS sequence"/>
</dbReference>
<feature type="domain" description="CPAF-like PDZ" evidence="3">
    <location>
        <begin position="155"/>
        <end position="279"/>
    </location>
</feature>
<dbReference type="OrthoDB" id="27214at2759"/>
<protein>
    <submittedName>
        <fullName evidence="4">Uncharacterized protein</fullName>
    </submittedName>
</protein>
<reference evidence="4 5" key="1">
    <citation type="submission" date="2017-04" db="EMBL/GenBank/DDBJ databases">
        <title>Draft genome sequence of Marssonina coronaria NL1: causal agent of apple blotch.</title>
        <authorList>
            <person name="Cheng Q."/>
        </authorList>
    </citation>
    <scope>NUCLEOTIDE SEQUENCE [LARGE SCALE GENOMIC DNA]</scope>
    <source>
        <strain evidence="4 5">NL1</strain>
    </source>
</reference>
<gene>
    <name evidence="4" type="ORF">B2J93_7678</name>
</gene>
<dbReference type="InterPro" id="IPR056186">
    <property type="entry name" value="PDZ_CPAF-rel"/>
</dbReference>
<evidence type="ECO:0000259" key="2">
    <source>
        <dbReference type="Pfam" id="PF03572"/>
    </source>
</evidence>
<dbReference type="InterPro" id="IPR052766">
    <property type="entry name" value="S41A_metabolite_peptidase"/>
</dbReference>
<dbReference type="Pfam" id="PF23658">
    <property type="entry name" value="PDZ_CPAF_rel"/>
    <property type="match status" value="1"/>
</dbReference>
<feature type="domain" description="Tail specific protease" evidence="2">
    <location>
        <begin position="340"/>
        <end position="402"/>
    </location>
</feature>
<dbReference type="GO" id="GO:0006508">
    <property type="term" value="P:proteolysis"/>
    <property type="evidence" value="ECO:0007669"/>
    <property type="project" value="InterPro"/>
</dbReference>
<dbReference type="InterPro" id="IPR029045">
    <property type="entry name" value="ClpP/crotonase-like_dom_sf"/>
</dbReference>
<dbReference type="PANTHER" id="PTHR37049">
    <property type="entry name" value="PEPTIDASE S41 FAMILY PROTEIN"/>
    <property type="match status" value="1"/>
</dbReference>
<dbReference type="EMBL" id="MZNU01000022">
    <property type="protein sequence ID" value="OWP06944.1"/>
    <property type="molecule type" value="Genomic_DNA"/>
</dbReference>
<name>A0A218ZGQ9_9HELO</name>
<dbReference type="AlphaFoldDB" id="A0A218ZGQ9"/>
<proteinExistence type="predicted"/>
<evidence type="ECO:0000313" key="5">
    <source>
        <dbReference type="Proteomes" id="UP000242519"/>
    </source>
</evidence>
<organism evidence="4 5">
    <name type="scientific">Diplocarpon coronariae</name>
    <dbReference type="NCBI Taxonomy" id="2795749"/>
    <lineage>
        <taxon>Eukaryota</taxon>
        <taxon>Fungi</taxon>
        <taxon>Dikarya</taxon>
        <taxon>Ascomycota</taxon>
        <taxon>Pezizomycotina</taxon>
        <taxon>Leotiomycetes</taxon>
        <taxon>Helotiales</taxon>
        <taxon>Drepanopezizaceae</taxon>
        <taxon>Diplocarpon</taxon>
    </lineage>
</organism>